<proteinExistence type="inferred from homology"/>
<keyword evidence="8" id="KW-0812">Transmembrane</keyword>
<comment type="caution">
    <text evidence="9">The sequence shown here is derived from an EMBL/GenBank/DDBJ whole genome shotgun (WGS) entry which is preliminary data.</text>
</comment>
<evidence type="ECO:0000256" key="4">
    <source>
        <dbReference type="ARBA" id="ARBA00023015"/>
    </source>
</evidence>
<evidence type="ECO:0000313" key="9">
    <source>
        <dbReference type="EMBL" id="MEQ2209634.1"/>
    </source>
</evidence>
<protein>
    <recommendedName>
        <fullName evidence="3">Mediator of RNA polymerase II transcription subunit 23</fullName>
    </recommendedName>
    <alternativeName>
        <fullName evidence="7">Mediator complex subunit 23</fullName>
    </alternativeName>
</protein>
<evidence type="ECO:0000256" key="5">
    <source>
        <dbReference type="ARBA" id="ARBA00023163"/>
    </source>
</evidence>
<name>A0ABV0RN70_9TELE</name>
<evidence type="ECO:0000313" key="10">
    <source>
        <dbReference type="Proteomes" id="UP001434883"/>
    </source>
</evidence>
<gene>
    <name evidence="9" type="primary">MED23</name>
    <name evidence="9" type="ORF">XENOCAPTIV_001761</name>
</gene>
<dbReference type="Pfam" id="PF11573">
    <property type="entry name" value="Med23"/>
    <property type="match status" value="1"/>
</dbReference>
<keyword evidence="5" id="KW-0804">Transcription</keyword>
<keyword evidence="10" id="KW-1185">Reference proteome</keyword>
<dbReference type="EMBL" id="JAHRIN010051583">
    <property type="protein sequence ID" value="MEQ2209634.1"/>
    <property type="molecule type" value="Genomic_DNA"/>
</dbReference>
<evidence type="ECO:0000256" key="8">
    <source>
        <dbReference type="SAM" id="Phobius"/>
    </source>
</evidence>
<reference evidence="9 10" key="1">
    <citation type="submission" date="2021-06" db="EMBL/GenBank/DDBJ databases">
        <authorList>
            <person name="Palmer J.M."/>
        </authorList>
    </citation>
    <scope>NUCLEOTIDE SEQUENCE [LARGE SCALE GENOMIC DNA]</scope>
    <source>
        <strain evidence="9 10">XC_2019</strain>
        <tissue evidence="9">Muscle</tissue>
    </source>
</reference>
<dbReference type="InterPro" id="IPR021629">
    <property type="entry name" value="Mediator_Med23"/>
</dbReference>
<keyword evidence="8" id="KW-0472">Membrane</keyword>
<feature type="transmembrane region" description="Helical" evidence="8">
    <location>
        <begin position="190"/>
        <end position="214"/>
    </location>
</feature>
<keyword evidence="8" id="KW-1133">Transmembrane helix</keyword>
<dbReference type="Proteomes" id="UP001434883">
    <property type="component" value="Unassembled WGS sequence"/>
</dbReference>
<evidence type="ECO:0000256" key="2">
    <source>
        <dbReference type="ARBA" id="ARBA00010222"/>
    </source>
</evidence>
<evidence type="ECO:0000256" key="3">
    <source>
        <dbReference type="ARBA" id="ARBA00019696"/>
    </source>
</evidence>
<evidence type="ECO:0000256" key="7">
    <source>
        <dbReference type="ARBA" id="ARBA00031961"/>
    </source>
</evidence>
<evidence type="ECO:0000256" key="6">
    <source>
        <dbReference type="ARBA" id="ARBA00023242"/>
    </source>
</evidence>
<evidence type="ECO:0000256" key="1">
    <source>
        <dbReference type="ARBA" id="ARBA00004123"/>
    </source>
</evidence>
<accession>A0ABV0RN70</accession>
<keyword evidence="4" id="KW-0805">Transcription regulation</keyword>
<comment type="subcellular location">
    <subcellularLocation>
        <location evidence="1">Nucleus</location>
    </subcellularLocation>
</comment>
<organism evidence="9 10">
    <name type="scientific">Xenoophorus captivus</name>
    <dbReference type="NCBI Taxonomy" id="1517983"/>
    <lineage>
        <taxon>Eukaryota</taxon>
        <taxon>Metazoa</taxon>
        <taxon>Chordata</taxon>
        <taxon>Craniata</taxon>
        <taxon>Vertebrata</taxon>
        <taxon>Euteleostomi</taxon>
        <taxon>Actinopterygii</taxon>
        <taxon>Neopterygii</taxon>
        <taxon>Teleostei</taxon>
        <taxon>Neoteleostei</taxon>
        <taxon>Acanthomorphata</taxon>
        <taxon>Ovalentaria</taxon>
        <taxon>Atherinomorphae</taxon>
        <taxon>Cyprinodontiformes</taxon>
        <taxon>Goodeidae</taxon>
        <taxon>Xenoophorus</taxon>
    </lineage>
</organism>
<comment type="similarity">
    <text evidence="2">Belongs to the Mediator complex subunit 23 family.</text>
</comment>
<dbReference type="PANTHER" id="PTHR12691">
    <property type="entry name" value="MEDIATOR OF RNA POLYMERASE II TRANSCRIPTION SUBUNIT 23"/>
    <property type="match status" value="1"/>
</dbReference>
<feature type="non-terminal residue" evidence="9">
    <location>
        <position position="1"/>
    </location>
</feature>
<sequence length="219" mass="25026">LSRSLQAVLGNSASGFYMFTFEIIPAPNISVHKLLFSNCLHICLQESHEQCVQWIVRFIHSQHSPKRISFLYDCLAMAVETSLLTPRSTHTHLFKPDYRSPSEFLIICPIKLIFFFRMVCVALISSDSLEWERTRLWALTFKLIRKIIGGGVRDLLKAVLDKIQTIPTTVSSAIVQQLLAAREVLNQSQLYAFLCLSVLLFVNAGNASHFRFYVRLCCR</sequence>
<keyword evidence="6" id="KW-0539">Nucleus</keyword>
<dbReference type="PANTHER" id="PTHR12691:SF10">
    <property type="entry name" value="MEDIATOR OF RNA POLYMERASE II TRANSCRIPTION SUBUNIT 23"/>
    <property type="match status" value="1"/>
</dbReference>